<organism evidence="1 2">
    <name type="scientific">Conidiobolus coronatus (strain ATCC 28846 / CBS 209.66 / NRRL 28638)</name>
    <name type="common">Delacroixia coronata</name>
    <dbReference type="NCBI Taxonomy" id="796925"/>
    <lineage>
        <taxon>Eukaryota</taxon>
        <taxon>Fungi</taxon>
        <taxon>Fungi incertae sedis</taxon>
        <taxon>Zoopagomycota</taxon>
        <taxon>Entomophthoromycotina</taxon>
        <taxon>Entomophthoromycetes</taxon>
        <taxon>Entomophthorales</taxon>
        <taxon>Ancylistaceae</taxon>
        <taxon>Conidiobolus</taxon>
    </lineage>
</organism>
<name>A0A137NVH8_CONC2</name>
<dbReference type="Proteomes" id="UP000070444">
    <property type="component" value="Unassembled WGS sequence"/>
</dbReference>
<proteinExistence type="predicted"/>
<evidence type="ECO:0008006" key="3">
    <source>
        <dbReference type="Google" id="ProtNLM"/>
    </source>
</evidence>
<dbReference type="AlphaFoldDB" id="A0A137NVH8"/>
<sequence>MNQNSDKNWSNLPKHIITNIGSYLPLNFQFEIRLINKHWSKVMNNVVFHSLDKFRSDDFKYIVENYGPYIKSISDTSTQLVPIQRLQQLCPKIDHLSLYLLPSALETIVQLLEAFPKISKIDIRMIMDPDSRYDSELNNIATLISQLKNLKFMSYSLTEPFDSLSERLYSLKLNTMSIVSQSYNVEEFKEFYTKSHGIRHLYYSIDYSGLDPEELQRANLITPTFLLNYNNLNSLGIWVYSYEDNEGPINDFLSKELLKLFNDSKFYNLKDFEWMYCDVDNLSPYILFTRQIPKTCQWINLSRLALFLVDRVLYGLPLTLPIYDNLNDLNSMKKLKRLFIGGFYKLAIESELTIKYLFPNVTTLNFSIEREAANEDVITDAYYIPLLFPHLSCTILKSSNCRLSKLINEYESQISWEELYIRLTDDNALLVDSLVKKLTKLKLLYIYLESSSAKVPTKCNNVRIFSVDYLSKTEFNFCIKKELE</sequence>
<evidence type="ECO:0000313" key="2">
    <source>
        <dbReference type="Proteomes" id="UP000070444"/>
    </source>
</evidence>
<reference evidence="1 2" key="1">
    <citation type="journal article" date="2015" name="Genome Biol. Evol.">
        <title>Phylogenomic analyses indicate that early fungi evolved digesting cell walls of algal ancestors of land plants.</title>
        <authorList>
            <person name="Chang Y."/>
            <person name="Wang S."/>
            <person name="Sekimoto S."/>
            <person name="Aerts A.L."/>
            <person name="Choi C."/>
            <person name="Clum A."/>
            <person name="LaButti K.M."/>
            <person name="Lindquist E.A."/>
            <person name="Yee Ngan C."/>
            <person name="Ohm R.A."/>
            <person name="Salamov A.A."/>
            <person name="Grigoriev I.V."/>
            <person name="Spatafora J.W."/>
            <person name="Berbee M.L."/>
        </authorList>
    </citation>
    <scope>NUCLEOTIDE SEQUENCE [LARGE SCALE GENOMIC DNA]</scope>
    <source>
        <strain evidence="1 2">NRRL 28638</strain>
    </source>
</reference>
<accession>A0A137NVH8</accession>
<evidence type="ECO:0000313" key="1">
    <source>
        <dbReference type="EMBL" id="KXN66669.1"/>
    </source>
</evidence>
<protein>
    <recommendedName>
        <fullName evidence="3">F-box domain-containing protein</fullName>
    </recommendedName>
</protein>
<keyword evidence="2" id="KW-1185">Reference proteome</keyword>
<gene>
    <name evidence="1" type="ORF">CONCODRAFT_80420</name>
</gene>
<dbReference type="EMBL" id="KQ964699">
    <property type="protein sequence ID" value="KXN66669.1"/>
    <property type="molecule type" value="Genomic_DNA"/>
</dbReference>